<accession>A0A7X4WC25</accession>
<organism evidence="1 2">
    <name type="scientific">Photobacterium halotolerans</name>
    <dbReference type="NCBI Taxonomy" id="265726"/>
    <lineage>
        <taxon>Bacteria</taxon>
        <taxon>Pseudomonadati</taxon>
        <taxon>Pseudomonadota</taxon>
        <taxon>Gammaproteobacteria</taxon>
        <taxon>Vibrionales</taxon>
        <taxon>Vibrionaceae</taxon>
        <taxon>Photobacterium</taxon>
    </lineage>
</organism>
<dbReference type="Proteomes" id="UP000465712">
    <property type="component" value="Unassembled WGS sequence"/>
</dbReference>
<name>A0A7X4WC25_9GAMM</name>
<dbReference type="AlphaFoldDB" id="A0A7X4WC25"/>
<gene>
    <name evidence="1" type="ORF">CAG72_12455</name>
</gene>
<comment type="caution">
    <text evidence="1">The sequence shown here is derived from an EMBL/GenBank/DDBJ whole genome shotgun (WGS) entry which is preliminary data.</text>
</comment>
<dbReference type="RefSeq" id="WP_161445276.1">
    <property type="nucleotide sequence ID" value="NZ_WXWU01000055.1"/>
</dbReference>
<evidence type="ECO:0000313" key="1">
    <source>
        <dbReference type="EMBL" id="NAW66027.1"/>
    </source>
</evidence>
<dbReference type="EMBL" id="WXWW01000184">
    <property type="protein sequence ID" value="NAW66027.1"/>
    <property type="molecule type" value="Genomic_DNA"/>
</dbReference>
<reference evidence="1 2" key="1">
    <citation type="submission" date="2017-05" db="EMBL/GenBank/DDBJ databases">
        <title>High clonality and local adaptation shapes Vibrionaceae linages within an endangered oasis.</title>
        <authorList>
            <person name="Vazquez-Rosas-Landa M."/>
        </authorList>
    </citation>
    <scope>NUCLEOTIDE SEQUENCE [LARGE SCALE GENOMIC DNA]</scope>
    <source>
        <strain evidence="1 2">P46_P4S1P180</strain>
    </source>
</reference>
<evidence type="ECO:0000313" key="2">
    <source>
        <dbReference type="Proteomes" id="UP000465712"/>
    </source>
</evidence>
<sequence length="92" mass="10782">MNLSRFKPEFIILVGGLGLSLMEAQNVTILADRKIRQVWNKIEKNAGQTGRQRQEFYSEEFNPVRRVEEVSNQVCIFDKRVYIKEPHWDVSG</sequence>
<protein>
    <submittedName>
        <fullName evidence="1">Uncharacterized protein</fullName>
    </submittedName>
</protein>
<proteinExistence type="predicted"/>